<evidence type="ECO:0000256" key="2">
    <source>
        <dbReference type="ARBA" id="ARBA00012756"/>
    </source>
</evidence>
<evidence type="ECO:0000256" key="1">
    <source>
        <dbReference type="ARBA" id="ARBA00001412"/>
    </source>
</evidence>
<dbReference type="Gene3D" id="3.20.20.80">
    <property type="entry name" value="Glycosidases"/>
    <property type="match status" value="1"/>
</dbReference>
<dbReference type="InterPro" id="IPR006101">
    <property type="entry name" value="Glyco_hydro_2"/>
</dbReference>
<dbReference type="InterPro" id="IPR050347">
    <property type="entry name" value="Bact_Beta-galactosidase"/>
</dbReference>
<accession>X1TCP6</accession>
<evidence type="ECO:0000259" key="6">
    <source>
        <dbReference type="Pfam" id="PF02836"/>
    </source>
</evidence>
<comment type="catalytic activity">
    <reaction evidence="1">
        <text>Hydrolysis of terminal non-reducing beta-D-galactose residues in beta-D-galactosides.</text>
        <dbReference type="EC" id="3.2.1.23"/>
    </reaction>
</comment>
<dbReference type="SUPFAM" id="SSF49303">
    <property type="entry name" value="beta-Galactosidase/glucuronidase domain"/>
    <property type="match status" value="1"/>
</dbReference>
<dbReference type="EMBL" id="BARW01034002">
    <property type="protein sequence ID" value="GAJ03009.1"/>
    <property type="molecule type" value="Genomic_DNA"/>
</dbReference>
<reference evidence="7" key="1">
    <citation type="journal article" date="2014" name="Front. Microbiol.">
        <title>High frequency of phylogenetically diverse reductive dehalogenase-homologous genes in deep subseafloor sedimentary metagenomes.</title>
        <authorList>
            <person name="Kawai M."/>
            <person name="Futagami T."/>
            <person name="Toyoda A."/>
            <person name="Takaki Y."/>
            <person name="Nishi S."/>
            <person name="Hori S."/>
            <person name="Arai W."/>
            <person name="Tsubouchi T."/>
            <person name="Morono Y."/>
            <person name="Uchiyama I."/>
            <person name="Ito T."/>
            <person name="Fujiyama A."/>
            <person name="Inagaki F."/>
            <person name="Takami H."/>
        </authorList>
    </citation>
    <scope>NUCLEOTIDE SEQUENCE</scope>
    <source>
        <strain evidence="7">Expedition CK06-06</strain>
    </source>
</reference>
<dbReference type="Gene3D" id="2.60.40.10">
    <property type="entry name" value="Immunoglobulins"/>
    <property type="match status" value="1"/>
</dbReference>
<dbReference type="InterPro" id="IPR006102">
    <property type="entry name" value="Ig-like_GH2"/>
</dbReference>
<dbReference type="InterPro" id="IPR017853">
    <property type="entry name" value="GH"/>
</dbReference>
<dbReference type="InterPro" id="IPR036156">
    <property type="entry name" value="Beta-gal/glucu_dom_sf"/>
</dbReference>
<keyword evidence="3" id="KW-0378">Hydrolase</keyword>
<name>X1TCP6_9ZZZZ</name>
<feature type="domain" description="Glycoside hydrolase family 2 immunoglobulin-like beta-sandwich" evidence="5">
    <location>
        <begin position="2"/>
        <end position="35"/>
    </location>
</feature>
<evidence type="ECO:0000313" key="7">
    <source>
        <dbReference type="EMBL" id="GAJ03009.1"/>
    </source>
</evidence>
<protein>
    <recommendedName>
        <fullName evidence="2">beta-galactosidase</fullName>
        <ecNumber evidence="2">3.2.1.23</ecNumber>
    </recommendedName>
</protein>
<dbReference type="PANTHER" id="PTHR46323:SF2">
    <property type="entry name" value="BETA-GALACTOSIDASE"/>
    <property type="match status" value="1"/>
</dbReference>
<dbReference type="SUPFAM" id="SSF51445">
    <property type="entry name" value="(Trans)glycosidases"/>
    <property type="match status" value="1"/>
</dbReference>
<feature type="domain" description="Glycoside hydrolase family 2 catalytic" evidence="6">
    <location>
        <begin position="37"/>
        <end position="152"/>
    </location>
</feature>
<dbReference type="Pfam" id="PF00703">
    <property type="entry name" value="Glyco_hydro_2"/>
    <property type="match status" value="1"/>
</dbReference>
<evidence type="ECO:0000256" key="4">
    <source>
        <dbReference type="ARBA" id="ARBA00023295"/>
    </source>
</evidence>
<dbReference type="GO" id="GO:0009341">
    <property type="term" value="C:beta-galactosidase complex"/>
    <property type="evidence" value="ECO:0007669"/>
    <property type="project" value="TreeGrafter"/>
</dbReference>
<organism evidence="7">
    <name type="scientific">marine sediment metagenome</name>
    <dbReference type="NCBI Taxonomy" id="412755"/>
    <lineage>
        <taxon>unclassified sequences</taxon>
        <taxon>metagenomes</taxon>
        <taxon>ecological metagenomes</taxon>
    </lineage>
</organism>
<proteinExistence type="predicted"/>
<gene>
    <name evidence="7" type="ORF">S12H4_53419</name>
</gene>
<feature type="non-terminal residue" evidence="7">
    <location>
        <position position="1"/>
    </location>
</feature>
<evidence type="ECO:0000259" key="5">
    <source>
        <dbReference type="Pfam" id="PF00703"/>
    </source>
</evidence>
<dbReference type="EC" id="3.2.1.23" evidence="2"/>
<dbReference type="InterPro" id="IPR013783">
    <property type="entry name" value="Ig-like_fold"/>
</dbReference>
<dbReference type="PRINTS" id="PR00132">
    <property type="entry name" value="GLHYDRLASE2"/>
</dbReference>
<keyword evidence="4" id="KW-0326">Glycosidase</keyword>
<evidence type="ECO:0000256" key="3">
    <source>
        <dbReference type="ARBA" id="ARBA00022801"/>
    </source>
</evidence>
<dbReference type="GO" id="GO:0005990">
    <property type="term" value="P:lactose catabolic process"/>
    <property type="evidence" value="ECO:0007669"/>
    <property type="project" value="TreeGrafter"/>
</dbReference>
<comment type="caution">
    <text evidence="7">The sequence shown here is derived from an EMBL/GenBank/DDBJ whole genome shotgun (WGS) entry which is preliminary data.</text>
</comment>
<dbReference type="PANTHER" id="PTHR46323">
    <property type="entry name" value="BETA-GALACTOSIDASE"/>
    <property type="match status" value="1"/>
</dbReference>
<dbReference type="Pfam" id="PF02836">
    <property type="entry name" value="Glyco_hydro_2_C"/>
    <property type="match status" value="1"/>
</dbReference>
<sequence>ARLWDTENPNLYELSLYLDIEGHTIDAVKEYFGIREIAIRQGKLTLNGRPIFIKGVNRHEEYPDSGKVDPGNMLESDLRMIKYELGCNFVRTSHYPNEKRFYELTDKMGLLVETEIPFYYDKNTAEKISDTRAIANGKQQLTEMITNLKNHPHRLQVSHLQGG</sequence>
<dbReference type="InterPro" id="IPR006103">
    <property type="entry name" value="Glyco_hydro_2_cat"/>
</dbReference>
<dbReference type="AlphaFoldDB" id="X1TCP6"/>
<dbReference type="GO" id="GO:0004565">
    <property type="term" value="F:beta-galactosidase activity"/>
    <property type="evidence" value="ECO:0007669"/>
    <property type="project" value="UniProtKB-EC"/>
</dbReference>